<gene>
    <name evidence="6" type="ORF">Rsub_11657</name>
</gene>
<keyword evidence="3 5" id="KW-0560">Oxidoreductase</keyword>
<dbReference type="InterPro" id="IPR036249">
    <property type="entry name" value="Thioredoxin-like_sf"/>
</dbReference>
<proteinExistence type="inferred from homology"/>
<dbReference type="PANTHER" id="PTHR11592:SF132">
    <property type="entry name" value="GLUTATHIONE PEROXIDASE 7, CHLOROPLASTIC-RELATED"/>
    <property type="match status" value="1"/>
</dbReference>
<feature type="active site" evidence="4">
    <location>
        <position position="64"/>
    </location>
</feature>
<keyword evidence="7" id="KW-1185">Reference proteome</keyword>
<protein>
    <recommendedName>
        <fullName evidence="5">Glutathione peroxidase</fullName>
    </recommendedName>
</protein>
<sequence length="186" mass="20324">MQLRGVTCAQRPAFGASRPRAVRVMASKSLYDSGIKVKTLEGEDFPLEKLKGKVALITNVACKCGLTNSNYTELVALYDKYKGAGLEVLAFPSNEFGRQEPGTPAQIRDFVSSKYGVAFPVMEKIETNGPNTHPVYKLLKEASGDDSPVDWNFRGKFVVDKDGNVVKRTGDNPAQLEPLIKELLAA</sequence>
<evidence type="ECO:0000256" key="4">
    <source>
        <dbReference type="PIRSR" id="PIRSR000303-1"/>
    </source>
</evidence>
<name>A0A2V0PKW7_9CHLO</name>
<dbReference type="GO" id="GO:0006979">
    <property type="term" value="P:response to oxidative stress"/>
    <property type="evidence" value="ECO:0007669"/>
    <property type="project" value="InterPro"/>
</dbReference>
<reference evidence="6 7" key="1">
    <citation type="journal article" date="2018" name="Sci. Rep.">
        <title>Raphidocelis subcapitata (=Pseudokirchneriella subcapitata) provides an insight into genome evolution and environmental adaptations in the Sphaeropleales.</title>
        <authorList>
            <person name="Suzuki S."/>
            <person name="Yamaguchi H."/>
            <person name="Nakajima N."/>
            <person name="Kawachi M."/>
        </authorList>
    </citation>
    <scope>NUCLEOTIDE SEQUENCE [LARGE SCALE GENOMIC DNA]</scope>
    <source>
        <strain evidence="6 7">NIES-35</strain>
    </source>
</reference>
<evidence type="ECO:0000313" key="7">
    <source>
        <dbReference type="Proteomes" id="UP000247498"/>
    </source>
</evidence>
<dbReference type="AlphaFoldDB" id="A0A2V0PKW7"/>
<dbReference type="STRING" id="307507.A0A2V0PKW7"/>
<dbReference type="SUPFAM" id="SSF52833">
    <property type="entry name" value="Thioredoxin-like"/>
    <property type="match status" value="1"/>
</dbReference>
<dbReference type="PANTHER" id="PTHR11592">
    <property type="entry name" value="GLUTATHIONE PEROXIDASE"/>
    <property type="match status" value="1"/>
</dbReference>
<evidence type="ECO:0000256" key="5">
    <source>
        <dbReference type="RuleBase" id="RU000499"/>
    </source>
</evidence>
<dbReference type="Gene3D" id="3.40.30.10">
    <property type="entry name" value="Glutaredoxin"/>
    <property type="match status" value="1"/>
</dbReference>
<dbReference type="PIRSF" id="PIRSF000303">
    <property type="entry name" value="Glutathion_perox"/>
    <property type="match status" value="1"/>
</dbReference>
<evidence type="ECO:0000256" key="2">
    <source>
        <dbReference type="ARBA" id="ARBA00022559"/>
    </source>
</evidence>
<dbReference type="EMBL" id="BDRX01000131">
    <property type="protein sequence ID" value="GBF98663.1"/>
    <property type="molecule type" value="Genomic_DNA"/>
</dbReference>
<dbReference type="OrthoDB" id="446890at2759"/>
<organism evidence="6 7">
    <name type="scientific">Raphidocelis subcapitata</name>
    <dbReference type="NCBI Taxonomy" id="307507"/>
    <lineage>
        <taxon>Eukaryota</taxon>
        <taxon>Viridiplantae</taxon>
        <taxon>Chlorophyta</taxon>
        <taxon>core chlorophytes</taxon>
        <taxon>Chlorophyceae</taxon>
        <taxon>CS clade</taxon>
        <taxon>Sphaeropleales</taxon>
        <taxon>Selenastraceae</taxon>
        <taxon>Raphidocelis</taxon>
    </lineage>
</organism>
<dbReference type="PRINTS" id="PR01011">
    <property type="entry name" value="GLUTPROXDASE"/>
</dbReference>
<dbReference type="InParanoid" id="A0A2V0PKW7"/>
<dbReference type="CDD" id="cd00340">
    <property type="entry name" value="GSH_Peroxidase"/>
    <property type="match status" value="1"/>
</dbReference>
<accession>A0A2V0PKW7</accession>
<comment type="similarity">
    <text evidence="1 5">Belongs to the glutathione peroxidase family.</text>
</comment>
<evidence type="ECO:0000256" key="1">
    <source>
        <dbReference type="ARBA" id="ARBA00006926"/>
    </source>
</evidence>
<evidence type="ECO:0000313" key="6">
    <source>
        <dbReference type="EMBL" id="GBF98663.1"/>
    </source>
</evidence>
<dbReference type="GO" id="GO:0004601">
    <property type="term" value="F:peroxidase activity"/>
    <property type="evidence" value="ECO:0007669"/>
    <property type="project" value="UniProtKB-KW"/>
</dbReference>
<keyword evidence="2 5" id="KW-0575">Peroxidase</keyword>
<dbReference type="Proteomes" id="UP000247498">
    <property type="component" value="Unassembled WGS sequence"/>
</dbReference>
<evidence type="ECO:0000256" key="3">
    <source>
        <dbReference type="ARBA" id="ARBA00023002"/>
    </source>
</evidence>
<dbReference type="PROSITE" id="PS51355">
    <property type="entry name" value="GLUTATHIONE_PEROXID_3"/>
    <property type="match status" value="1"/>
</dbReference>
<comment type="caution">
    <text evidence="6">The sequence shown here is derived from an EMBL/GenBank/DDBJ whole genome shotgun (WGS) entry which is preliminary data.</text>
</comment>
<dbReference type="InterPro" id="IPR000889">
    <property type="entry name" value="Glutathione_peroxidase"/>
</dbReference>
<dbReference type="Pfam" id="PF00255">
    <property type="entry name" value="GSHPx"/>
    <property type="match status" value="1"/>
</dbReference>